<keyword evidence="2" id="KW-1133">Transmembrane helix</keyword>
<feature type="transmembrane region" description="Helical" evidence="2">
    <location>
        <begin position="247"/>
        <end position="268"/>
    </location>
</feature>
<keyword evidence="2" id="KW-0472">Membrane</keyword>
<dbReference type="Proteomes" id="UP000002432">
    <property type="component" value="Chromosome"/>
</dbReference>
<evidence type="ECO:0008006" key="5">
    <source>
        <dbReference type="Google" id="ProtNLM"/>
    </source>
</evidence>
<accession>Q1IQQ7</accession>
<dbReference type="STRING" id="204669.Acid345_1792"/>
<keyword evidence="2" id="KW-0812">Transmembrane</keyword>
<evidence type="ECO:0000313" key="3">
    <source>
        <dbReference type="EMBL" id="ABF40793.1"/>
    </source>
</evidence>
<dbReference type="HOGENOM" id="CLU_751811_0_0_0"/>
<name>Q1IQQ7_KORVE</name>
<sequence length="368" mass="40633">MNTNSSSILSPMPRPSAFGRGFRTLRREPAVLAAEIGWRWLFGGIATALLLWATLSFLHAVDVSRSNQFLLGTLNPELMSYALRDMFHGKWWMFARLTAIVSISLSLLWIITATIARSVTTRVLVERAAEDYETERETAPNLGAIFGIQFVRIALLWIGLAAYFLSSLIAARLTVRGSETHTGAFLVLFLCMFSVAAIVLSFFNWILFLAPIFAIRDSLSFTSATIEAWQFSRARAGSLFGLNLAHAGFRLVWLVFMSGVIFVPFGFARILPKSVVLLATVVLSLVYFAVADALFVARWAGFIEIAEQELHPEPEVPPQPFYQPPAPQETMPQDAEIEAATFEGAQIGADPEPFDVEPTSVPPETPGN</sequence>
<feature type="transmembrane region" description="Helical" evidence="2">
    <location>
        <begin position="94"/>
        <end position="116"/>
    </location>
</feature>
<proteinExistence type="predicted"/>
<dbReference type="KEGG" id="aba:Acid345_1792"/>
<feature type="transmembrane region" description="Helical" evidence="2">
    <location>
        <begin position="40"/>
        <end position="61"/>
    </location>
</feature>
<evidence type="ECO:0000313" key="4">
    <source>
        <dbReference type="Proteomes" id="UP000002432"/>
    </source>
</evidence>
<dbReference type="AlphaFoldDB" id="Q1IQQ7"/>
<feature type="transmembrane region" description="Helical" evidence="2">
    <location>
        <begin position="275"/>
        <end position="300"/>
    </location>
</feature>
<feature type="region of interest" description="Disordered" evidence="1">
    <location>
        <begin position="348"/>
        <end position="368"/>
    </location>
</feature>
<evidence type="ECO:0000256" key="2">
    <source>
        <dbReference type="SAM" id="Phobius"/>
    </source>
</evidence>
<organism evidence="3 4">
    <name type="scientific">Koribacter versatilis (strain Ellin345)</name>
    <dbReference type="NCBI Taxonomy" id="204669"/>
    <lineage>
        <taxon>Bacteria</taxon>
        <taxon>Pseudomonadati</taxon>
        <taxon>Acidobacteriota</taxon>
        <taxon>Terriglobia</taxon>
        <taxon>Terriglobales</taxon>
        <taxon>Candidatus Korobacteraceae</taxon>
        <taxon>Candidatus Korobacter</taxon>
    </lineage>
</organism>
<dbReference type="EnsemblBacteria" id="ABF40793">
    <property type="protein sequence ID" value="ABF40793"/>
    <property type="gene ID" value="Acid345_1792"/>
</dbReference>
<protein>
    <recommendedName>
        <fullName evidence="5">Glycerophosphoryl diester phosphodiesterase membrane domain-containing protein</fullName>
    </recommendedName>
</protein>
<feature type="compositionally biased region" description="Pro residues" evidence="1">
    <location>
        <begin position="315"/>
        <end position="327"/>
    </location>
</feature>
<feature type="transmembrane region" description="Helical" evidence="2">
    <location>
        <begin position="183"/>
        <end position="213"/>
    </location>
</feature>
<feature type="transmembrane region" description="Helical" evidence="2">
    <location>
        <begin position="150"/>
        <end position="171"/>
    </location>
</feature>
<feature type="region of interest" description="Disordered" evidence="1">
    <location>
        <begin position="314"/>
        <end position="335"/>
    </location>
</feature>
<evidence type="ECO:0000256" key="1">
    <source>
        <dbReference type="SAM" id="MobiDB-lite"/>
    </source>
</evidence>
<keyword evidence="4" id="KW-1185">Reference proteome</keyword>
<reference evidence="3 4" key="1">
    <citation type="journal article" date="2009" name="Appl. Environ. Microbiol.">
        <title>Three genomes from the phylum Acidobacteria provide insight into the lifestyles of these microorganisms in soils.</title>
        <authorList>
            <person name="Ward N.L."/>
            <person name="Challacombe J.F."/>
            <person name="Janssen P.H."/>
            <person name="Henrissat B."/>
            <person name="Coutinho P.M."/>
            <person name="Wu M."/>
            <person name="Xie G."/>
            <person name="Haft D.H."/>
            <person name="Sait M."/>
            <person name="Badger J."/>
            <person name="Barabote R.D."/>
            <person name="Bradley B."/>
            <person name="Brettin T.S."/>
            <person name="Brinkac L.M."/>
            <person name="Bruce D."/>
            <person name="Creasy T."/>
            <person name="Daugherty S.C."/>
            <person name="Davidsen T.M."/>
            <person name="DeBoy R.T."/>
            <person name="Detter J.C."/>
            <person name="Dodson R.J."/>
            <person name="Durkin A.S."/>
            <person name="Ganapathy A."/>
            <person name="Gwinn-Giglio M."/>
            <person name="Han C.S."/>
            <person name="Khouri H."/>
            <person name="Kiss H."/>
            <person name="Kothari S.P."/>
            <person name="Madupu R."/>
            <person name="Nelson K.E."/>
            <person name="Nelson W.C."/>
            <person name="Paulsen I."/>
            <person name="Penn K."/>
            <person name="Ren Q."/>
            <person name="Rosovitz M.J."/>
            <person name="Selengut J.D."/>
            <person name="Shrivastava S."/>
            <person name="Sullivan S.A."/>
            <person name="Tapia R."/>
            <person name="Thompson L.S."/>
            <person name="Watkins K.L."/>
            <person name="Yang Q."/>
            <person name="Yu C."/>
            <person name="Zafar N."/>
            <person name="Zhou L."/>
            <person name="Kuske C.R."/>
        </authorList>
    </citation>
    <scope>NUCLEOTIDE SEQUENCE [LARGE SCALE GENOMIC DNA]</scope>
    <source>
        <strain evidence="3 4">Ellin345</strain>
    </source>
</reference>
<dbReference type="EMBL" id="CP000360">
    <property type="protein sequence ID" value="ABF40793.1"/>
    <property type="molecule type" value="Genomic_DNA"/>
</dbReference>
<gene>
    <name evidence="3" type="ordered locus">Acid345_1792</name>
</gene>